<keyword evidence="1" id="KW-0472">Membrane</keyword>
<reference evidence="2 3" key="1">
    <citation type="submission" date="2018-11" db="EMBL/GenBank/DDBJ databases">
        <title>Bradyrhizobium sp. nov., isolated from effective nodules of peanut in China.</title>
        <authorList>
            <person name="Li Y."/>
        </authorList>
    </citation>
    <scope>NUCLEOTIDE SEQUENCE [LARGE SCALE GENOMIC DNA]</scope>
    <source>
        <strain evidence="2 3">CCBAU 51770</strain>
    </source>
</reference>
<evidence type="ECO:0000256" key="1">
    <source>
        <dbReference type="SAM" id="Phobius"/>
    </source>
</evidence>
<accession>A0A4Q0QF80</accession>
<dbReference type="EMBL" id="RKMK01000032">
    <property type="protein sequence ID" value="RXG89555.1"/>
    <property type="molecule type" value="Genomic_DNA"/>
</dbReference>
<dbReference type="Proteomes" id="UP000290174">
    <property type="component" value="Unassembled WGS sequence"/>
</dbReference>
<dbReference type="AlphaFoldDB" id="A0A4Q0QF80"/>
<sequence length="106" mass="11837">MRSTQMLTYQLCARGADGCSVRCRRFIIFLQPGFCPTVFGRLNKPIDGQELSPRRTTSDTKDAMFKRVRAGPLMLIVLFSTAGLVLSLALAFYRPEVTAGYLEMVP</sequence>
<evidence type="ECO:0000313" key="2">
    <source>
        <dbReference type="EMBL" id="RXG89555.1"/>
    </source>
</evidence>
<gene>
    <name evidence="2" type="ORF">EAS61_27760</name>
</gene>
<proteinExistence type="predicted"/>
<comment type="caution">
    <text evidence="2">The sequence shown here is derived from an EMBL/GenBank/DDBJ whole genome shotgun (WGS) entry which is preliminary data.</text>
</comment>
<protein>
    <submittedName>
        <fullName evidence="2">Uncharacterized protein</fullName>
    </submittedName>
</protein>
<feature type="transmembrane region" description="Helical" evidence="1">
    <location>
        <begin position="73"/>
        <end position="93"/>
    </location>
</feature>
<keyword evidence="1" id="KW-0812">Transmembrane</keyword>
<evidence type="ECO:0000313" key="3">
    <source>
        <dbReference type="Proteomes" id="UP000290174"/>
    </source>
</evidence>
<organism evidence="2 3">
    <name type="scientific">Bradyrhizobium zhanjiangense</name>
    <dbReference type="NCBI Taxonomy" id="1325107"/>
    <lineage>
        <taxon>Bacteria</taxon>
        <taxon>Pseudomonadati</taxon>
        <taxon>Pseudomonadota</taxon>
        <taxon>Alphaproteobacteria</taxon>
        <taxon>Hyphomicrobiales</taxon>
        <taxon>Nitrobacteraceae</taxon>
        <taxon>Bradyrhizobium</taxon>
    </lineage>
</organism>
<keyword evidence="1" id="KW-1133">Transmembrane helix</keyword>
<name>A0A4Q0QF80_9BRAD</name>